<dbReference type="InterPro" id="IPR036612">
    <property type="entry name" value="KH_dom_type_1_sf"/>
</dbReference>
<dbReference type="AlphaFoldDB" id="A0A5K3ELP5"/>
<sequence length="415" mass="45921">MQSDCEGIMSKGGQMYHPSVDFEETPTTVKIDLNAKRGSGGFVNQQWKGELNKTVFLRLLMSRQEAGCIIGKKGETIKFLRKRSGARIKVSEKSKRERVVSVSGRISTVTRALKLFCREFTRISTEFVTLKDLSSSPNFIYRFLLPTALCGPLIGQRGASIHKMRELTGSLVKITRHQLPDSTDRILFIYGTIAAITTCVKMVCAISEKVKGRSYEIPYTPSTTSPVYPAGPCLTGSTQPVDVGLCASLAARPLDCLRDCQKHCLFPNRTDVSSGSLVHRNINFSKWQETLFPWEKDEGFPWDFSLTSSESVAICPQNATLLSSGLVSEYGLEVRKDMLIANNLIGCIIGRGGMKINEIRKASQAKIRISNDENSWQCFRLISIIGSPMAVESAFCMISASLQCRKTSTSTPEII</sequence>
<proteinExistence type="predicted"/>
<dbReference type="PANTHER" id="PTHR10288">
    <property type="entry name" value="KH DOMAIN CONTAINING RNA BINDING PROTEIN"/>
    <property type="match status" value="1"/>
</dbReference>
<evidence type="ECO:0000256" key="1">
    <source>
        <dbReference type="ARBA" id="ARBA00022737"/>
    </source>
</evidence>
<feature type="domain" description="K Homology" evidence="3">
    <location>
        <begin position="332"/>
        <end position="403"/>
    </location>
</feature>
<dbReference type="WBParaSite" id="MCU_001524-RE">
    <property type="protein sequence ID" value="MCU_001524-RE"/>
    <property type="gene ID" value="MCU_001524"/>
</dbReference>
<protein>
    <submittedName>
        <fullName evidence="4">KH domain-containing protein</fullName>
    </submittedName>
</protein>
<evidence type="ECO:0000256" key="2">
    <source>
        <dbReference type="PROSITE-ProRule" id="PRU00117"/>
    </source>
</evidence>
<feature type="domain" description="K Homology" evidence="3">
    <location>
        <begin position="53"/>
        <end position="121"/>
    </location>
</feature>
<evidence type="ECO:0000259" key="3">
    <source>
        <dbReference type="SMART" id="SM00322"/>
    </source>
</evidence>
<accession>A0A5K3ELP5</accession>
<dbReference type="GO" id="GO:0003723">
    <property type="term" value="F:RNA binding"/>
    <property type="evidence" value="ECO:0007669"/>
    <property type="project" value="UniProtKB-UniRule"/>
</dbReference>
<feature type="domain" description="K Homology" evidence="3">
    <location>
        <begin position="137"/>
        <end position="208"/>
    </location>
</feature>
<dbReference type="PROSITE" id="PS50084">
    <property type="entry name" value="KH_TYPE_1"/>
    <property type="match status" value="3"/>
</dbReference>
<keyword evidence="2" id="KW-0694">RNA-binding</keyword>
<keyword evidence="1" id="KW-0677">Repeat</keyword>
<evidence type="ECO:0000313" key="4">
    <source>
        <dbReference type="WBParaSite" id="MCU_001524-RE"/>
    </source>
</evidence>
<name>A0A5K3ELP5_MESCO</name>
<reference evidence="4" key="1">
    <citation type="submission" date="2019-11" db="UniProtKB">
        <authorList>
            <consortium name="WormBaseParasite"/>
        </authorList>
    </citation>
    <scope>IDENTIFICATION</scope>
</reference>
<dbReference type="Pfam" id="PF00013">
    <property type="entry name" value="KH_1"/>
    <property type="match status" value="3"/>
</dbReference>
<dbReference type="InterPro" id="IPR004088">
    <property type="entry name" value="KH_dom_type_1"/>
</dbReference>
<dbReference type="Gene3D" id="3.30.1370.10">
    <property type="entry name" value="K Homology domain, type 1"/>
    <property type="match status" value="3"/>
</dbReference>
<organism evidence="4">
    <name type="scientific">Mesocestoides corti</name>
    <name type="common">Flatworm</name>
    <dbReference type="NCBI Taxonomy" id="53468"/>
    <lineage>
        <taxon>Eukaryota</taxon>
        <taxon>Metazoa</taxon>
        <taxon>Spiralia</taxon>
        <taxon>Lophotrochozoa</taxon>
        <taxon>Platyhelminthes</taxon>
        <taxon>Cestoda</taxon>
        <taxon>Eucestoda</taxon>
        <taxon>Cyclophyllidea</taxon>
        <taxon>Mesocestoididae</taxon>
        <taxon>Mesocestoides</taxon>
    </lineage>
</organism>
<dbReference type="CDD" id="cd22438">
    <property type="entry name" value="KH-I_PCBP_rpt1"/>
    <property type="match status" value="1"/>
</dbReference>
<dbReference type="SMART" id="SM00322">
    <property type="entry name" value="KH"/>
    <property type="match status" value="3"/>
</dbReference>
<dbReference type="SUPFAM" id="SSF54791">
    <property type="entry name" value="Eukaryotic type KH-domain (KH-domain type I)"/>
    <property type="match status" value="3"/>
</dbReference>
<dbReference type="InterPro" id="IPR004087">
    <property type="entry name" value="KH_dom"/>
</dbReference>